<dbReference type="OrthoDB" id="6762179at2759"/>
<feature type="compositionally biased region" description="Basic and acidic residues" evidence="2">
    <location>
        <begin position="144"/>
        <end position="154"/>
    </location>
</feature>
<organism evidence="3 4">
    <name type="scientific">Phyllotreta striolata</name>
    <name type="common">Striped flea beetle</name>
    <name type="synonym">Crioceris striolata</name>
    <dbReference type="NCBI Taxonomy" id="444603"/>
    <lineage>
        <taxon>Eukaryota</taxon>
        <taxon>Metazoa</taxon>
        <taxon>Ecdysozoa</taxon>
        <taxon>Arthropoda</taxon>
        <taxon>Hexapoda</taxon>
        <taxon>Insecta</taxon>
        <taxon>Pterygota</taxon>
        <taxon>Neoptera</taxon>
        <taxon>Endopterygota</taxon>
        <taxon>Coleoptera</taxon>
        <taxon>Polyphaga</taxon>
        <taxon>Cucujiformia</taxon>
        <taxon>Chrysomeloidea</taxon>
        <taxon>Chrysomelidae</taxon>
        <taxon>Galerucinae</taxon>
        <taxon>Alticini</taxon>
        <taxon>Phyllotreta</taxon>
    </lineage>
</organism>
<name>A0A9N9TB51_PHYSR</name>
<feature type="compositionally biased region" description="Basic and acidic residues" evidence="2">
    <location>
        <begin position="56"/>
        <end position="65"/>
    </location>
</feature>
<protein>
    <submittedName>
        <fullName evidence="3">Uncharacterized protein</fullName>
    </submittedName>
</protein>
<evidence type="ECO:0000256" key="1">
    <source>
        <dbReference type="SAM" id="Coils"/>
    </source>
</evidence>
<accession>A0A9N9TB51</accession>
<evidence type="ECO:0000313" key="4">
    <source>
        <dbReference type="Proteomes" id="UP001153712"/>
    </source>
</evidence>
<feature type="compositionally biased region" description="Basic and acidic residues" evidence="2">
    <location>
        <begin position="110"/>
        <end position="131"/>
    </location>
</feature>
<proteinExistence type="predicted"/>
<keyword evidence="1" id="KW-0175">Coiled coil</keyword>
<dbReference type="EMBL" id="OU900094">
    <property type="protein sequence ID" value="CAG9854835.1"/>
    <property type="molecule type" value="Genomic_DNA"/>
</dbReference>
<feature type="coiled-coil region" evidence="1">
    <location>
        <begin position="197"/>
        <end position="228"/>
    </location>
</feature>
<reference evidence="3" key="1">
    <citation type="submission" date="2022-01" db="EMBL/GenBank/DDBJ databases">
        <authorList>
            <person name="King R."/>
        </authorList>
    </citation>
    <scope>NUCLEOTIDE SEQUENCE</scope>
</reference>
<feature type="compositionally biased region" description="Acidic residues" evidence="2">
    <location>
        <begin position="132"/>
        <end position="143"/>
    </location>
</feature>
<sequence length="390" mass="44771">MIEPKESPVILSPKDEQRVMFEKAGQMLQKLALDAAKEKTLNIEDFELDELVVSEVDQKNEDSSKCSDGNSSKFSDENSSEEESSEGVTFAKGTSKSMFKSEEDTENDNEEQRESVIDSIKDEQEEEKIGETDYTNDENMETNDIEKDTENSNENDICKLDKEFDNEVSETKAYEDEAMNLLLSTAESRQNILLKKILSLKTTAETLKEQLRKEKQLLQEEITKVVDLKNTVENMPLQKQLSQPHLLLNDDNIDENMEMFKDHKNYTNYMMNYELELKRKNYKSWLSEIACECDKQLSAIQDNLSVLKPLRETASKWSDSTGDMLEEEEEGITVACEKGIEEIHEDSAKGKKECEISIEAEINDESQAECSDENIHEQIELIIKNDDENV</sequence>
<evidence type="ECO:0000256" key="2">
    <source>
        <dbReference type="SAM" id="MobiDB-lite"/>
    </source>
</evidence>
<keyword evidence="4" id="KW-1185">Reference proteome</keyword>
<feature type="region of interest" description="Disordered" evidence="2">
    <location>
        <begin position="55"/>
        <end position="154"/>
    </location>
</feature>
<gene>
    <name evidence="3" type="ORF">PHYEVI_LOCUS1295</name>
</gene>
<evidence type="ECO:0000313" key="3">
    <source>
        <dbReference type="EMBL" id="CAG9854835.1"/>
    </source>
</evidence>
<dbReference type="AlphaFoldDB" id="A0A9N9TB51"/>
<dbReference type="Proteomes" id="UP001153712">
    <property type="component" value="Chromosome 1"/>
</dbReference>